<gene>
    <name evidence="2" type="ORF">GCM10009332_01810</name>
</gene>
<name>A0A917JI45_9GAMM</name>
<feature type="domain" description="GmrSD restriction endonucleases N-terminal" evidence="1">
    <location>
        <begin position="8"/>
        <end position="257"/>
    </location>
</feature>
<reference evidence="2" key="1">
    <citation type="journal article" date="2014" name="Int. J. Syst. Evol. Microbiol.">
        <title>Complete genome sequence of Corynebacterium casei LMG S-19264T (=DSM 44701T), isolated from a smear-ripened cheese.</title>
        <authorList>
            <consortium name="US DOE Joint Genome Institute (JGI-PGF)"/>
            <person name="Walter F."/>
            <person name="Albersmeier A."/>
            <person name="Kalinowski J."/>
            <person name="Ruckert C."/>
        </authorList>
    </citation>
    <scope>NUCLEOTIDE SEQUENCE</scope>
    <source>
        <strain evidence="2">JCM 30804</strain>
    </source>
</reference>
<sequence length="587" mass="68406">MAYSSLSIKQLITDISDNKYYLPAIQRKFVWGEEKICNLFDSIMRDYPIGTFLFWDLAAEKADQYTFYEFLKNYHERDSKNELVRKDFTQEVRGVLDGQQRISSLYIALQGVYCSKRKYAKKATNNAYPERQLYLNLFGDEQTYEFKFLEKKDALIKDDANYFYLVRDILKQAKDVDPQDILEELESNASDDADLLKRNGRVARKKLFLLAKKLNQDELINYFKIVDKDLDEILDIFVRVNSGGTILSKSDLLFSTLVAHWEDGREQIEQLIESMNGEDSLFNFNTDFLMRTCLFLVDAPMSFKVQTFDKNNIAKIRDNWEAIVNALTQTSSMLREFGFNKTRLSSNYAATPIAYYLYKCGKVDKESKVELRKLVVHSLLKQIYSGQADSALSGLRDGLRDRNIEGFPLKDCRFSFTSYQHTKLAGGKRLSIDSDDIEDFLEYKKGSFCFVLLSVLYPDLQLDQISFHQDHMHPHSGFKTPALNALELNPEEISRWQNLRDQLPNLQLLEGQENSGNKNAMPLENWVVESETDEQYYRQRNYIPAAQSLKLEDFEQFFEARKQLLRKQLHQIFDVALHAEAVELTEQ</sequence>
<evidence type="ECO:0000259" key="1">
    <source>
        <dbReference type="Pfam" id="PF03235"/>
    </source>
</evidence>
<proteinExistence type="predicted"/>
<dbReference type="EMBL" id="BMPZ01000001">
    <property type="protein sequence ID" value="GGI68289.1"/>
    <property type="molecule type" value="Genomic_DNA"/>
</dbReference>
<comment type="caution">
    <text evidence="2">The sequence shown here is derived from an EMBL/GenBank/DDBJ whole genome shotgun (WGS) entry which is preliminary data.</text>
</comment>
<reference evidence="2" key="2">
    <citation type="submission" date="2020-09" db="EMBL/GenBank/DDBJ databases">
        <authorList>
            <person name="Sun Q."/>
            <person name="Ohkuma M."/>
        </authorList>
    </citation>
    <scope>NUCLEOTIDE SEQUENCE</scope>
    <source>
        <strain evidence="2">JCM 30804</strain>
    </source>
</reference>
<dbReference type="Pfam" id="PF03235">
    <property type="entry name" value="GmrSD_N"/>
    <property type="match status" value="1"/>
</dbReference>
<dbReference type="AlphaFoldDB" id="A0A917JI45"/>
<dbReference type="PANTHER" id="PTHR37292:SF2">
    <property type="entry name" value="DUF262 DOMAIN-CONTAINING PROTEIN"/>
    <property type="match status" value="1"/>
</dbReference>
<protein>
    <recommendedName>
        <fullName evidence="1">GmrSD restriction endonucleases N-terminal domain-containing protein</fullName>
    </recommendedName>
</protein>
<dbReference type="InterPro" id="IPR004919">
    <property type="entry name" value="GmrSD_N"/>
</dbReference>
<organism evidence="2 3">
    <name type="scientific">Shewanella gelidii</name>
    <dbReference type="NCBI Taxonomy" id="1642821"/>
    <lineage>
        <taxon>Bacteria</taxon>
        <taxon>Pseudomonadati</taxon>
        <taxon>Pseudomonadota</taxon>
        <taxon>Gammaproteobacteria</taxon>
        <taxon>Alteromonadales</taxon>
        <taxon>Shewanellaceae</taxon>
        <taxon>Shewanella</taxon>
    </lineage>
</organism>
<dbReference type="PANTHER" id="PTHR37292">
    <property type="entry name" value="VNG6097C"/>
    <property type="match status" value="1"/>
</dbReference>
<evidence type="ECO:0000313" key="3">
    <source>
        <dbReference type="Proteomes" id="UP000613743"/>
    </source>
</evidence>
<accession>A0A917JI45</accession>
<keyword evidence="3" id="KW-1185">Reference proteome</keyword>
<evidence type="ECO:0000313" key="2">
    <source>
        <dbReference type="EMBL" id="GGI68289.1"/>
    </source>
</evidence>
<dbReference type="RefSeq" id="WP_188916936.1">
    <property type="nucleotide sequence ID" value="NZ_BMPZ01000001.1"/>
</dbReference>
<dbReference type="Proteomes" id="UP000613743">
    <property type="component" value="Unassembled WGS sequence"/>
</dbReference>